<evidence type="ECO:0000313" key="2">
    <source>
        <dbReference type="EMBL" id="DAE08761.1"/>
    </source>
</evidence>
<reference evidence="2" key="1">
    <citation type="journal article" date="2021" name="Proc. Natl. Acad. Sci. U.S.A.">
        <title>A Catalog of Tens of Thousands of Viruses from Human Metagenomes Reveals Hidden Associations with Chronic Diseases.</title>
        <authorList>
            <person name="Tisza M.J."/>
            <person name="Buck C.B."/>
        </authorList>
    </citation>
    <scope>NUCLEOTIDE SEQUENCE</scope>
    <source>
        <strain evidence="2">CtLjW1</strain>
    </source>
</reference>
<protein>
    <submittedName>
        <fullName evidence="2">SHIP-loop-helix protein</fullName>
    </submittedName>
</protein>
<dbReference type="InterPro" id="IPR025384">
    <property type="entry name" value="DUF4298"/>
</dbReference>
<evidence type="ECO:0000256" key="1">
    <source>
        <dbReference type="SAM" id="Coils"/>
    </source>
</evidence>
<name>A0A8S5PQP1_9CAUD</name>
<accession>A0A8S5PQP1</accession>
<feature type="coiled-coil region" evidence="1">
    <location>
        <begin position="14"/>
        <end position="44"/>
    </location>
</feature>
<dbReference type="EMBL" id="BK015474">
    <property type="protein sequence ID" value="DAE08761.1"/>
    <property type="molecule type" value="Genomic_DNA"/>
</dbReference>
<dbReference type="Pfam" id="PF14131">
    <property type="entry name" value="DUF4298"/>
    <property type="match status" value="1"/>
</dbReference>
<sequence length="101" mass="11997">MEKYKKIMEMETILDHHNQLLQNLNQVLDEFEESQKEYQRLRQYYYSEEFLQDVERADHGEIPSSVKCGVLSEDAVFDLIGDNFQAAIRMLETATKIIKEH</sequence>
<proteinExistence type="predicted"/>
<keyword evidence="1" id="KW-0175">Coiled coil</keyword>
<organism evidence="2">
    <name type="scientific">Myoviridae sp. ctLjW1</name>
    <dbReference type="NCBI Taxonomy" id="2825084"/>
    <lineage>
        <taxon>Viruses</taxon>
        <taxon>Duplodnaviria</taxon>
        <taxon>Heunggongvirae</taxon>
        <taxon>Uroviricota</taxon>
        <taxon>Caudoviricetes</taxon>
    </lineage>
</organism>